<dbReference type="InterPro" id="IPR006565">
    <property type="entry name" value="BTP"/>
</dbReference>
<dbReference type="SUPFAM" id="SSF47370">
    <property type="entry name" value="Bromodomain"/>
    <property type="match status" value="1"/>
</dbReference>
<dbReference type="CDD" id="cd22927">
    <property type="entry name" value="HFD_SPT7"/>
    <property type="match status" value="1"/>
</dbReference>
<evidence type="ECO:0000256" key="4">
    <source>
        <dbReference type="ARBA" id="ARBA00023163"/>
    </source>
</evidence>
<dbReference type="GO" id="GO:0005198">
    <property type="term" value="F:structural molecule activity"/>
    <property type="evidence" value="ECO:0007669"/>
    <property type="project" value="TreeGrafter"/>
</dbReference>
<dbReference type="AlphaFoldDB" id="A0AAV0B898"/>
<dbReference type="PANTHER" id="PTHR47343:SF1">
    <property type="entry name" value="TRANSCRIPTIONAL ACTIVATOR SPT7"/>
    <property type="match status" value="1"/>
</dbReference>
<name>A0AAV0B898_PHAPC</name>
<dbReference type="InterPro" id="IPR001487">
    <property type="entry name" value="Bromodomain"/>
</dbReference>
<dbReference type="InterPro" id="IPR009072">
    <property type="entry name" value="Histone-fold"/>
</dbReference>
<reference evidence="9" key="1">
    <citation type="submission" date="2022-06" db="EMBL/GenBank/DDBJ databases">
        <authorList>
            <consortium name="SYNGENTA / RWTH Aachen University"/>
        </authorList>
    </citation>
    <scope>NUCLEOTIDE SEQUENCE</scope>
</reference>
<feature type="compositionally biased region" description="Acidic residues" evidence="7">
    <location>
        <begin position="356"/>
        <end position="365"/>
    </location>
</feature>
<dbReference type="EMBL" id="CALTRL010004240">
    <property type="protein sequence ID" value="CAH7682700.1"/>
    <property type="molecule type" value="Genomic_DNA"/>
</dbReference>
<dbReference type="GO" id="GO:0046695">
    <property type="term" value="C:SLIK (SAGA-like) complex"/>
    <property type="evidence" value="ECO:0007669"/>
    <property type="project" value="InterPro"/>
</dbReference>
<organism evidence="9 10">
    <name type="scientific">Phakopsora pachyrhizi</name>
    <name type="common">Asian soybean rust disease fungus</name>
    <dbReference type="NCBI Taxonomy" id="170000"/>
    <lineage>
        <taxon>Eukaryota</taxon>
        <taxon>Fungi</taxon>
        <taxon>Dikarya</taxon>
        <taxon>Basidiomycota</taxon>
        <taxon>Pucciniomycotina</taxon>
        <taxon>Pucciniomycetes</taxon>
        <taxon>Pucciniales</taxon>
        <taxon>Phakopsoraceae</taxon>
        <taxon>Phakopsora</taxon>
    </lineage>
</organism>
<dbReference type="InterPro" id="IPR037782">
    <property type="entry name" value="Spt7"/>
</dbReference>
<evidence type="ECO:0000256" key="5">
    <source>
        <dbReference type="ARBA" id="ARBA00023242"/>
    </source>
</evidence>
<keyword evidence="10" id="KW-1185">Reference proteome</keyword>
<dbReference type="Pfam" id="PF07524">
    <property type="entry name" value="Bromo_TP"/>
    <property type="match status" value="1"/>
</dbReference>
<comment type="subcellular location">
    <subcellularLocation>
        <location evidence="1">Nucleus</location>
    </subcellularLocation>
</comment>
<sequence>MKFLLELLQSQCKDPVELIEICSDARDSGLRDEKATIHEFIDTLERITTELRSDPHSAAFLSRVKKSDAPDYYDIIKHPMDLGTVLKKVKSGAYKTKAAFTEDLELIWANCLVYNSPINHPLRTAAEALRTKAQNLLKYVSEPLTNGIIGAGVAKNPNRPVLRPGVSRNAPESFVSISAAERRWLMTERGRASKTEDESVDCLHEIEDQPMAISSPPPEPQLVDVAWPERPALIRAPDKMWNWFEIGENAHEDLSFKILNSEMVVCGLPALPFAAQSTRKQKNTKRKNVNSSSNKTSSGLARSIEQNVKTLWEIKKVHRKISDLVIGNYNNTESGPVPLAEDGADSKTGKSRGDDGDTEDEEEDTDISPQFFFQNLPPPETFNSCMASSAGHQAMRQIVSLLIAHVGFDAAQTGALNCLTEVVVQYLSNIGRTLHYFADRFSSSLSASEMIYQTLRANGIGGLDELEGYVRDTTDRYSTKLNEILRKLQIGYVNGLAGPASKVVGDDDFFSKDGEAMMTGEFTNELGEDFFGLRELGLDSELGVSSLKIPSRLFYGRPKTDTNSDLTKPQKHGLELEPRFVKPIEFVELKREWIGQQIGLLQPVYKARCESKDFGLKDDDKVIKLPKIFRPKVPPSGKIPIKRRTAPANNDSQASKKKKIEQQQEQGQADQESKFLS</sequence>
<feature type="region of interest" description="Disordered" evidence="7">
    <location>
        <begin position="630"/>
        <end position="677"/>
    </location>
</feature>
<dbReference type="Pfam" id="PF00439">
    <property type="entry name" value="Bromodomain"/>
    <property type="match status" value="1"/>
</dbReference>
<feature type="region of interest" description="Disordered" evidence="7">
    <location>
        <begin position="277"/>
        <end position="300"/>
    </location>
</feature>
<keyword evidence="5" id="KW-0539">Nucleus</keyword>
<evidence type="ECO:0000313" key="9">
    <source>
        <dbReference type="EMBL" id="CAH7682700.1"/>
    </source>
</evidence>
<evidence type="ECO:0000259" key="8">
    <source>
        <dbReference type="PROSITE" id="PS50014"/>
    </source>
</evidence>
<feature type="region of interest" description="Disordered" evidence="7">
    <location>
        <begin position="332"/>
        <end position="365"/>
    </location>
</feature>
<dbReference type="Proteomes" id="UP001153365">
    <property type="component" value="Unassembled WGS sequence"/>
</dbReference>
<dbReference type="InterPro" id="IPR018359">
    <property type="entry name" value="Bromodomain_CS"/>
</dbReference>
<dbReference type="PANTHER" id="PTHR47343">
    <property type="entry name" value="TRANSCRIPTIONAL ACTIVATOR SPT7"/>
    <property type="match status" value="1"/>
</dbReference>
<feature type="domain" description="Bromo" evidence="8">
    <location>
        <begin position="52"/>
        <end position="122"/>
    </location>
</feature>
<dbReference type="Gene3D" id="1.20.920.10">
    <property type="entry name" value="Bromodomain-like"/>
    <property type="match status" value="1"/>
</dbReference>
<dbReference type="PRINTS" id="PR00503">
    <property type="entry name" value="BROMODOMAIN"/>
</dbReference>
<keyword evidence="2" id="KW-0805">Transcription regulation</keyword>
<gene>
    <name evidence="9" type="ORF">PPACK8108_LOCUS15773</name>
</gene>
<evidence type="ECO:0000313" key="10">
    <source>
        <dbReference type="Proteomes" id="UP001153365"/>
    </source>
</evidence>
<dbReference type="Gene3D" id="1.10.20.10">
    <property type="entry name" value="Histone, subunit A"/>
    <property type="match status" value="1"/>
</dbReference>
<dbReference type="GO" id="GO:0046982">
    <property type="term" value="F:protein heterodimerization activity"/>
    <property type="evidence" value="ECO:0007669"/>
    <property type="project" value="InterPro"/>
</dbReference>
<dbReference type="GO" id="GO:0000124">
    <property type="term" value="C:SAGA complex"/>
    <property type="evidence" value="ECO:0007669"/>
    <property type="project" value="InterPro"/>
</dbReference>
<dbReference type="SMART" id="SM00297">
    <property type="entry name" value="BROMO"/>
    <property type="match status" value="1"/>
</dbReference>
<accession>A0AAV0B898</accession>
<evidence type="ECO:0000256" key="7">
    <source>
        <dbReference type="SAM" id="MobiDB-lite"/>
    </source>
</evidence>
<keyword evidence="3 6" id="KW-0103">Bromodomain</keyword>
<feature type="compositionally biased region" description="Basic residues" evidence="7">
    <location>
        <begin position="279"/>
        <end position="288"/>
    </location>
</feature>
<comment type="caution">
    <text evidence="9">The sequence shown here is derived from an EMBL/GenBank/DDBJ whole genome shotgun (WGS) entry which is preliminary data.</text>
</comment>
<dbReference type="PROSITE" id="PS50014">
    <property type="entry name" value="BROMODOMAIN_2"/>
    <property type="match status" value="1"/>
</dbReference>
<dbReference type="SMART" id="SM00576">
    <property type="entry name" value="BTP"/>
    <property type="match status" value="1"/>
</dbReference>
<feature type="compositionally biased region" description="Basic and acidic residues" evidence="7">
    <location>
        <begin position="344"/>
        <end position="355"/>
    </location>
</feature>
<evidence type="ECO:0000256" key="1">
    <source>
        <dbReference type="ARBA" id="ARBA00004123"/>
    </source>
</evidence>
<dbReference type="PROSITE" id="PS00633">
    <property type="entry name" value="BROMODOMAIN_1"/>
    <property type="match status" value="1"/>
</dbReference>
<dbReference type="GO" id="GO:0005634">
    <property type="term" value="C:nucleus"/>
    <property type="evidence" value="ECO:0007669"/>
    <property type="project" value="UniProtKB-SubCell"/>
</dbReference>
<dbReference type="GO" id="GO:0006325">
    <property type="term" value="P:chromatin organization"/>
    <property type="evidence" value="ECO:0007669"/>
    <property type="project" value="UniProtKB-ARBA"/>
</dbReference>
<evidence type="ECO:0000256" key="6">
    <source>
        <dbReference type="PROSITE-ProRule" id="PRU00035"/>
    </source>
</evidence>
<protein>
    <recommendedName>
        <fullName evidence="8">Bromo domain-containing protein</fullName>
    </recommendedName>
</protein>
<proteinExistence type="predicted"/>
<keyword evidence="4" id="KW-0804">Transcription</keyword>
<dbReference type="GO" id="GO:0006357">
    <property type="term" value="P:regulation of transcription by RNA polymerase II"/>
    <property type="evidence" value="ECO:0007669"/>
    <property type="project" value="TreeGrafter"/>
</dbReference>
<dbReference type="InterPro" id="IPR036427">
    <property type="entry name" value="Bromodomain-like_sf"/>
</dbReference>
<evidence type="ECO:0000256" key="2">
    <source>
        <dbReference type="ARBA" id="ARBA00023015"/>
    </source>
</evidence>
<feature type="compositionally biased region" description="Low complexity" evidence="7">
    <location>
        <begin position="289"/>
        <end position="298"/>
    </location>
</feature>
<evidence type="ECO:0000256" key="3">
    <source>
        <dbReference type="ARBA" id="ARBA00023117"/>
    </source>
</evidence>